<proteinExistence type="predicted"/>
<keyword evidence="2" id="KW-1185">Reference proteome</keyword>
<dbReference type="AlphaFoldDB" id="K0RKN4"/>
<dbReference type="SUPFAM" id="SSF49899">
    <property type="entry name" value="Concanavalin A-like lectins/glucanases"/>
    <property type="match status" value="1"/>
</dbReference>
<evidence type="ECO:0008006" key="3">
    <source>
        <dbReference type="Google" id="ProtNLM"/>
    </source>
</evidence>
<gene>
    <name evidence="1" type="ORF">THAOC_26758</name>
</gene>
<reference evidence="1 2" key="1">
    <citation type="journal article" date="2012" name="Genome Biol.">
        <title>Genome and low-iron response of an oceanic diatom adapted to chronic iron limitation.</title>
        <authorList>
            <person name="Lommer M."/>
            <person name="Specht M."/>
            <person name="Roy A.S."/>
            <person name="Kraemer L."/>
            <person name="Andreson R."/>
            <person name="Gutowska M.A."/>
            <person name="Wolf J."/>
            <person name="Bergner S.V."/>
            <person name="Schilhabel M.B."/>
            <person name="Klostermeier U.C."/>
            <person name="Beiko R.G."/>
            <person name="Rosenstiel P."/>
            <person name="Hippler M."/>
            <person name="Laroche J."/>
        </authorList>
    </citation>
    <scope>NUCLEOTIDE SEQUENCE [LARGE SCALE GENOMIC DNA]</scope>
    <source>
        <strain evidence="1 2">CCMP1005</strain>
    </source>
</reference>
<dbReference type="Proteomes" id="UP000266841">
    <property type="component" value="Unassembled WGS sequence"/>
</dbReference>
<dbReference type="Gene3D" id="2.60.120.920">
    <property type="match status" value="1"/>
</dbReference>
<dbReference type="EMBL" id="AGNL01037139">
    <property type="protein sequence ID" value="EJK53740.1"/>
    <property type="molecule type" value="Genomic_DNA"/>
</dbReference>
<evidence type="ECO:0000313" key="1">
    <source>
        <dbReference type="EMBL" id="EJK53740.1"/>
    </source>
</evidence>
<comment type="caution">
    <text evidence="1">The sequence shown here is derived from an EMBL/GenBank/DDBJ whole genome shotgun (WGS) entry which is preliminary data.</text>
</comment>
<organism evidence="1 2">
    <name type="scientific">Thalassiosira oceanica</name>
    <name type="common">Marine diatom</name>
    <dbReference type="NCBI Taxonomy" id="159749"/>
    <lineage>
        <taxon>Eukaryota</taxon>
        <taxon>Sar</taxon>
        <taxon>Stramenopiles</taxon>
        <taxon>Ochrophyta</taxon>
        <taxon>Bacillariophyta</taxon>
        <taxon>Coscinodiscophyceae</taxon>
        <taxon>Thalassiosirophycidae</taxon>
        <taxon>Thalassiosirales</taxon>
        <taxon>Thalassiosiraceae</taxon>
        <taxon>Thalassiosira</taxon>
    </lineage>
</organism>
<protein>
    <recommendedName>
        <fullName evidence="3">B30.2/SPRY domain-containing protein</fullName>
    </recommendedName>
</protein>
<dbReference type="OrthoDB" id="236214at2759"/>
<name>K0RKN4_THAOC</name>
<dbReference type="InterPro" id="IPR013320">
    <property type="entry name" value="ConA-like_dom_sf"/>
</dbReference>
<accession>K0RKN4</accession>
<dbReference type="InterPro" id="IPR043136">
    <property type="entry name" value="B30.2/SPRY_sf"/>
</dbReference>
<sequence>MQHSDNERARLLPSAALDVLGNDLLVRCASYLDADGMAQLGRTSARFGIPHAGQQRSLANEAARQQFRESTTDEERSRLPKYDDESDVGLLRALDQLWRPLCFDELVGYGFRPQEHPASVTHIGHTTWSTAVSGHVMRGGRHFVEFVIDTAERRPAAQLGIMRPVSLTDGIGMVTDWEWNVDPVFASSSIKPAVSEKLRSQRTAKWGESNFHCCSYSCYTGRCFCTDWDNERGSSDWQGCEELEGSGTIGLLLDLDEGTLSVFKDGRRLGVMKGGLGGEYCWFVTGGSPCTISITKGRAHN</sequence>
<evidence type="ECO:0000313" key="2">
    <source>
        <dbReference type="Proteomes" id="UP000266841"/>
    </source>
</evidence>